<protein>
    <recommendedName>
        <fullName evidence="3">Co-chaperonin GroES</fullName>
    </recommendedName>
    <alternativeName>
        <fullName evidence="3">10 kDa chaperonin</fullName>
    </alternativeName>
    <alternativeName>
        <fullName evidence="3">Chaperonin-10</fullName>
        <shortName evidence="3">Cpn10</shortName>
    </alternativeName>
</protein>
<dbReference type="GO" id="GO:0051087">
    <property type="term" value="F:protein-folding chaperone binding"/>
    <property type="evidence" value="ECO:0007669"/>
    <property type="project" value="TreeGrafter"/>
</dbReference>
<comment type="function">
    <text evidence="3 4">Together with the chaperonin GroEL, plays an essential role in assisting protein folding. The GroEL-GroES system forms a nano-cage that allows encapsulation of the non-native substrate proteins and provides a physical environment optimized to promote and accelerate protein folding. GroES binds to the apical surface of the GroEL ring, thereby capping the opening of the GroEL channel.</text>
</comment>
<dbReference type="GO" id="GO:0005524">
    <property type="term" value="F:ATP binding"/>
    <property type="evidence" value="ECO:0007669"/>
    <property type="project" value="InterPro"/>
</dbReference>
<sequence>MLKPLHDHVILEVIKKEQKTKSGIILQEKDQEMPAIGRVLAIGEGFYKDGVLQAMSVKEGDQVIFKKYATTDVKLEGKDYLIIKETDILAIVEE</sequence>
<evidence type="ECO:0000256" key="2">
    <source>
        <dbReference type="ARBA" id="ARBA00023186"/>
    </source>
</evidence>
<comment type="subunit">
    <text evidence="3">Heptamer of 7 subunits arranged in a ring. Interacts with the chaperonin GroEL.</text>
</comment>
<accession>A0A7L6N6J7</accession>
<dbReference type="InterPro" id="IPR037124">
    <property type="entry name" value="Chaperonin_GroES_sf"/>
</dbReference>
<dbReference type="SUPFAM" id="SSF50129">
    <property type="entry name" value="GroES-like"/>
    <property type="match status" value="1"/>
</dbReference>
<dbReference type="NCBIfam" id="NF001531">
    <property type="entry name" value="PRK00364.2-2"/>
    <property type="match status" value="1"/>
</dbReference>
<dbReference type="AlphaFoldDB" id="A0A7L6N6J7"/>
<dbReference type="GO" id="GO:0005737">
    <property type="term" value="C:cytoplasm"/>
    <property type="evidence" value="ECO:0007669"/>
    <property type="project" value="UniProtKB-SubCell"/>
</dbReference>
<dbReference type="GO" id="GO:0044183">
    <property type="term" value="F:protein folding chaperone"/>
    <property type="evidence" value="ECO:0007669"/>
    <property type="project" value="InterPro"/>
</dbReference>
<dbReference type="PRINTS" id="PR00297">
    <property type="entry name" value="CHAPERONIN10"/>
</dbReference>
<keyword evidence="3" id="KW-0963">Cytoplasm</keyword>
<comment type="similarity">
    <text evidence="1 3 4">Belongs to the GroES chaperonin family.</text>
</comment>
<organism evidence="5 6">
    <name type="scientific">Hujiaoplasma nucleasis</name>
    <dbReference type="NCBI Taxonomy" id="2725268"/>
    <lineage>
        <taxon>Bacteria</taxon>
        <taxon>Bacillati</taxon>
        <taxon>Mycoplasmatota</taxon>
        <taxon>Mollicutes</taxon>
        <taxon>Candidatus Izemoplasmatales</taxon>
        <taxon>Hujiaoplasmataceae</taxon>
        <taxon>Hujiaoplasma</taxon>
    </lineage>
</organism>
<evidence type="ECO:0000256" key="3">
    <source>
        <dbReference type="HAMAP-Rule" id="MF_00580"/>
    </source>
</evidence>
<dbReference type="HAMAP" id="MF_00580">
    <property type="entry name" value="CH10"/>
    <property type="match status" value="1"/>
</dbReference>
<dbReference type="GO" id="GO:0051082">
    <property type="term" value="F:unfolded protein binding"/>
    <property type="evidence" value="ECO:0007669"/>
    <property type="project" value="TreeGrafter"/>
</dbReference>
<dbReference type="Proteomes" id="UP000512167">
    <property type="component" value="Chromosome"/>
</dbReference>
<evidence type="ECO:0000256" key="4">
    <source>
        <dbReference type="RuleBase" id="RU000535"/>
    </source>
</evidence>
<dbReference type="CDD" id="cd00320">
    <property type="entry name" value="cpn10"/>
    <property type="match status" value="1"/>
</dbReference>
<proteinExistence type="inferred from homology"/>
<evidence type="ECO:0000313" key="6">
    <source>
        <dbReference type="Proteomes" id="UP000512167"/>
    </source>
</evidence>
<dbReference type="InterPro" id="IPR011032">
    <property type="entry name" value="GroES-like_sf"/>
</dbReference>
<dbReference type="PANTHER" id="PTHR10772">
    <property type="entry name" value="10 KDA HEAT SHOCK PROTEIN"/>
    <property type="match status" value="1"/>
</dbReference>
<keyword evidence="2 3" id="KW-0143">Chaperone</keyword>
<dbReference type="SMART" id="SM00883">
    <property type="entry name" value="Cpn10"/>
    <property type="match status" value="1"/>
</dbReference>
<dbReference type="RefSeq" id="WP_312031720.1">
    <property type="nucleotide sequence ID" value="NZ_CP051151.1"/>
</dbReference>
<reference evidence="5 6" key="1">
    <citation type="submission" date="2020-04" db="EMBL/GenBank/DDBJ databases">
        <authorList>
            <person name="Zheng R.K."/>
            <person name="Sun C.M."/>
        </authorList>
    </citation>
    <scope>NUCLEOTIDE SEQUENCE [LARGE SCALE GENOMIC DNA]</scope>
    <source>
        <strain evidence="6">zrk29</strain>
    </source>
</reference>
<evidence type="ECO:0000313" key="5">
    <source>
        <dbReference type="EMBL" id="QLY40868.1"/>
    </source>
</evidence>
<dbReference type="Gene3D" id="2.30.33.40">
    <property type="entry name" value="GroES chaperonin"/>
    <property type="match status" value="1"/>
</dbReference>
<dbReference type="Pfam" id="PF00166">
    <property type="entry name" value="Cpn10"/>
    <property type="match status" value="1"/>
</dbReference>
<comment type="subcellular location">
    <subcellularLocation>
        <location evidence="3">Cytoplasm</location>
    </subcellularLocation>
</comment>
<dbReference type="EMBL" id="CP051151">
    <property type="protein sequence ID" value="QLY40868.1"/>
    <property type="molecule type" value="Genomic_DNA"/>
</dbReference>
<dbReference type="FunFam" id="2.30.33.40:FF:000001">
    <property type="entry name" value="10 kDa chaperonin"/>
    <property type="match status" value="1"/>
</dbReference>
<dbReference type="GO" id="GO:0046872">
    <property type="term" value="F:metal ion binding"/>
    <property type="evidence" value="ECO:0007669"/>
    <property type="project" value="TreeGrafter"/>
</dbReference>
<evidence type="ECO:0000256" key="1">
    <source>
        <dbReference type="ARBA" id="ARBA00006975"/>
    </source>
</evidence>
<dbReference type="PANTHER" id="PTHR10772:SF63">
    <property type="entry name" value="20 KDA CHAPERONIN, CHLOROPLASTIC"/>
    <property type="match status" value="1"/>
</dbReference>
<dbReference type="KEGG" id="tbk:HF295_08370"/>
<name>A0A7L6N6J7_9MOLU</name>
<keyword evidence="6" id="KW-1185">Reference proteome</keyword>
<dbReference type="InterPro" id="IPR020818">
    <property type="entry name" value="Chaperonin_GroES"/>
</dbReference>
<gene>
    <name evidence="3" type="primary">groES</name>
    <name evidence="3" type="synonym">groS</name>
    <name evidence="5" type="ORF">HF295_08370</name>
</gene>